<sequence length="180" mass="19005">MVQETTLMNIFLILSIFVGSAFSSTLAQVQTDITGILTSAASFDKAIQAFNKAITNASVEEALTIHFQASDLNSSLNQLTTDLKSLPLPLSEDDVIGLLDNITGYVPIITDALVGLIEKQSIFMSLPVAGFPGLVSEDLVSLNSSNSNLEMTILATFPGLNCHTTAVDSAFANAIAAYSN</sequence>
<feature type="chain" id="PRO_5034394209" evidence="1">
    <location>
        <begin position="24"/>
        <end position="180"/>
    </location>
</feature>
<keyword evidence="1" id="KW-0732">Signal</keyword>
<accession>A0A8H7XWW7</accession>
<dbReference type="AlphaFoldDB" id="A0A8H7XWW7"/>
<comment type="caution">
    <text evidence="2">The sequence shown here is derived from an EMBL/GenBank/DDBJ whole genome shotgun (WGS) entry which is preliminary data.</text>
</comment>
<reference evidence="2" key="1">
    <citation type="submission" date="2021-02" db="EMBL/GenBank/DDBJ databases">
        <title>Psilocybe cubensis genome.</title>
        <authorList>
            <person name="Mckernan K.J."/>
            <person name="Crawford S."/>
            <person name="Trippe A."/>
            <person name="Kane L.T."/>
            <person name="Mclaughlin S."/>
        </authorList>
    </citation>
    <scope>NUCLEOTIDE SEQUENCE [LARGE SCALE GENOMIC DNA]</scope>
    <source>
        <strain evidence="2">MGC-MH-2018</strain>
    </source>
</reference>
<organism evidence="2">
    <name type="scientific">Psilocybe cubensis</name>
    <name type="common">Psychedelic mushroom</name>
    <name type="synonym">Stropharia cubensis</name>
    <dbReference type="NCBI Taxonomy" id="181762"/>
    <lineage>
        <taxon>Eukaryota</taxon>
        <taxon>Fungi</taxon>
        <taxon>Dikarya</taxon>
        <taxon>Basidiomycota</taxon>
        <taxon>Agaricomycotina</taxon>
        <taxon>Agaricomycetes</taxon>
        <taxon>Agaricomycetidae</taxon>
        <taxon>Agaricales</taxon>
        <taxon>Agaricineae</taxon>
        <taxon>Strophariaceae</taxon>
        <taxon>Psilocybe</taxon>
    </lineage>
</organism>
<feature type="signal peptide" evidence="1">
    <location>
        <begin position="1"/>
        <end position="23"/>
    </location>
</feature>
<name>A0A8H7XWW7_PSICU</name>
<gene>
    <name evidence="2" type="ORF">JR316_007163</name>
</gene>
<evidence type="ECO:0000313" key="2">
    <source>
        <dbReference type="EMBL" id="KAG5168562.1"/>
    </source>
</evidence>
<protein>
    <submittedName>
        <fullName evidence="2">Uncharacterized protein</fullName>
    </submittedName>
</protein>
<evidence type="ECO:0000256" key="1">
    <source>
        <dbReference type="SAM" id="SignalP"/>
    </source>
</evidence>
<proteinExistence type="predicted"/>
<dbReference type="InterPro" id="IPR021054">
    <property type="entry name" value="Cell_wall_mannoprotein_1"/>
</dbReference>
<dbReference type="EMBL" id="JAFIQS010000006">
    <property type="protein sequence ID" value="KAG5168562.1"/>
    <property type="molecule type" value="Genomic_DNA"/>
</dbReference>
<dbReference type="Pfam" id="PF12296">
    <property type="entry name" value="HsbA"/>
    <property type="match status" value="1"/>
</dbReference>